<dbReference type="EMBL" id="DSQF01000024">
    <property type="protein sequence ID" value="HGZ44124.1"/>
    <property type="molecule type" value="Genomic_DNA"/>
</dbReference>
<dbReference type="Pfam" id="PF25601">
    <property type="entry name" value="AAA_lid_14"/>
    <property type="match status" value="1"/>
</dbReference>
<dbReference type="Gene3D" id="1.10.8.60">
    <property type="match status" value="1"/>
</dbReference>
<evidence type="ECO:0000256" key="5">
    <source>
        <dbReference type="ARBA" id="ARBA00023163"/>
    </source>
</evidence>
<evidence type="ECO:0000256" key="3">
    <source>
        <dbReference type="ARBA" id="ARBA00023015"/>
    </source>
</evidence>
<evidence type="ECO:0000313" key="7">
    <source>
        <dbReference type="EMBL" id="HGZ44124.1"/>
    </source>
</evidence>
<accession>A0A832I3I0</accession>
<dbReference type="PROSITE" id="PS00676">
    <property type="entry name" value="SIGMA54_INTERACT_2"/>
    <property type="match status" value="1"/>
</dbReference>
<evidence type="ECO:0000256" key="4">
    <source>
        <dbReference type="ARBA" id="ARBA00023125"/>
    </source>
</evidence>
<sequence length="807" mass="88026">MPSYDPNRIAQLEERLSAGPESGASALAELEMLADLYLQADSYVPALETIERLLSCPAARTLSPGRRAALESKAIACRIAQGDAHAALGQCRDLLRDESLITPRSLLARIHWQCGRALFMLTRLAEARVHAARALELADESADLAASAAALNLMGTVRYREGRLAEARDDFEQALALFRRVGDEYMAAAARSNLGLIHKTLCEWDAAASHLTAAADAYRRLGRLAALGRALVNLGIVHQKRGDWRLAEGHYRDAERVFAQIGDHHHLAHVHVGLGNVARLERRFAEAETSLRSALERARANGAAREEALALEFLGELEHDRGRDEEALVRYADALSIAERVAPEGDLVVEVERRRAEALVALGRLDEASAACERARRLARLVDDRLEHAVTWRVGGEIAAARGRLAEAGEQWSIALARLAECRERLELGRTHLLVARATAEPREKRRHLLRAVALFAELSGGAWLEEAEAELQRALGGASGAELAPARPASLLGRRHRAPSLVACSNAMRGVESLARRAASTELSVLVTGETGTGKELIARTIHALSPRAARPFLALNCGAIKADLALSQLFGHRKGAFTGAHGDAAGLVEAAHGGTLFLDEVGELPLDVQVTLLRFLETGEYLRLGETQVRRSDVRVIAATNRELRSGDAERLFRRDLLFRLNEIEIRVPSLRERAEDVVPLARHFLAFYGGLEGPQLSLEAEGMLRAYTWPGNVRELENVMKRVAALHAGERVLDAAALLPFLTAGRPESAAAGEPRATRSDEEREAILAAWREARGNKSRLAGLLGVSRKTLYARLKRLSIDLG</sequence>
<keyword evidence="5" id="KW-0804">Transcription</keyword>
<organism evidence="7">
    <name type="scientific">Eiseniibacteriota bacterium</name>
    <dbReference type="NCBI Taxonomy" id="2212470"/>
    <lineage>
        <taxon>Bacteria</taxon>
        <taxon>Candidatus Eiseniibacteriota</taxon>
    </lineage>
</organism>
<feature type="domain" description="Sigma-54 factor interaction" evidence="6">
    <location>
        <begin position="502"/>
        <end position="728"/>
    </location>
</feature>
<dbReference type="InterPro" id="IPR027417">
    <property type="entry name" value="P-loop_NTPase"/>
</dbReference>
<dbReference type="GO" id="GO:0005524">
    <property type="term" value="F:ATP binding"/>
    <property type="evidence" value="ECO:0007669"/>
    <property type="project" value="UniProtKB-KW"/>
</dbReference>
<dbReference type="Pfam" id="PF13424">
    <property type="entry name" value="TPR_12"/>
    <property type="match status" value="2"/>
</dbReference>
<dbReference type="Gene3D" id="1.10.10.60">
    <property type="entry name" value="Homeodomain-like"/>
    <property type="match status" value="1"/>
</dbReference>
<protein>
    <submittedName>
        <fullName evidence="7">Tetratricopeptide repeat protein</fullName>
    </submittedName>
</protein>
<dbReference type="SUPFAM" id="SSF52540">
    <property type="entry name" value="P-loop containing nucleoside triphosphate hydrolases"/>
    <property type="match status" value="1"/>
</dbReference>
<dbReference type="PANTHER" id="PTHR32071">
    <property type="entry name" value="TRANSCRIPTIONAL REGULATORY PROTEIN"/>
    <property type="match status" value="1"/>
</dbReference>
<evidence type="ECO:0000256" key="1">
    <source>
        <dbReference type="ARBA" id="ARBA00022741"/>
    </source>
</evidence>
<keyword evidence="2" id="KW-0067">ATP-binding</keyword>
<dbReference type="PRINTS" id="PR01590">
    <property type="entry name" value="HTHFIS"/>
</dbReference>
<comment type="caution">
    <text evidence="7">The sequence shown here is derived from an EMBL/GenBank/DDBJ whole genome shotgun (WGS) entry which is preliminary data.</text>
</comment>
<dbReference type="InterPro" id="IPR025943">
    <property type="entry name" value="Sigma_54_int_dom_ATP-bd_2"/>
</dbReference>
<dbReference type="InterPro" id="IPR058031">
    <property type="entry name" value="AAA_lid_NorR"/>
</dbReference>
<dbReference type="InterPro" id="IPR009057">
    <property type="entry name" value="Homeodomain-like_sf"/>
</dbReference>
<dbReference type="FunFam" id="3.40.50.300:FF:000006">
    <property type="entry name" value="DNA-binding transcriptional regulator NtrC"/>
    <property type="match status" value="1"/>
</dbReference>
<keyword evidence="4" id="KW-0238">DNA-binding</keyword>
<name>A0A832I3I0_UNCEI</name>
<dbReference type="Gene3D" id="1.25.40.10">
    <property type="entry name" value="Tetratricopeptide repeat domain"/>
    <property type="match status" value="3"/>
</dbReference>
<dbReference type="Gene3D" id="3.40.50.300">
    <property type="entry name" value="P-loop containing nucleotide triphosphate hydrolases"/>
    <property type="match status" value="1"/>
</dbReference>
<gene>
    <name evidence="7" type="ORF">ENR23_12030</name>
</gene>
<dbReference type="PROSITE" id="PS00688">
    <property type="entry name" value="SIGMA54_INTERACT_3"/>
    <property type="match status" value="1"/>
</dbReference>
<keyword evidence="3" id="KW-0805">Transcription regulation</keyword>
<dbReference type="Pfam" id="PF02954">
    <property type="entry name" value="HTH_8"/>
    <property type="match status" value="1"/>
</dbReference>
<proteinExistence type="predicted"/>
<dbReference type="GO" id="GO:0006355">
    <property type="term" value="P:regulation of DNA-templated transcription"/>
    <property type="evidence" value="ECO:0007669"/>
    <property type="project" value="InterPro"/>
</dbReference>
<dbReference type="PROSITE" id="PS00675">
    <property type="entry name" value="SIGMA54_INTERACT_1"/>
    <property type="match status" value="1"/>
</dbReference>
<reference evidence="7" key="1">
    <citation type="journal article" date="2020" name="mSystems">
        <title>Genome- and Community-Level Interaction Insights into Carbon Utilization and Element Cycling Functions of Hydrothermarchaeota in Hydrothermal Sediment.</title>
        <authorList>
            <person name="Zhou Z."/>
            <person name="Liu Y."/>
            <person name="Xu W."/>
            <person name="Pan J."/>
            <person name="Luo Z.H."/>
            <person name="Li M."/>
        </authorList>
    </citation>
    <scope>NUCLEOTIDE SEQUENCE [LARGE SCALE GENOMIC DNA]</scope>
    <source>
        <strain evidence="7">SpSt-381</strain>
    </source>
</reference>
<dbReference type="InterPro" id="IPR003593">
    <property type="entry name" value="AAA+_ATPase"/>
</dbReference>
<dbReference type="CDD" id="cd00009">
    <property type="entry name" value="AAA"/>
    <property type="match status" value="1"/>
</dbReference>
<dbReference type="AlphaFoldDB" id="A0A832I3I0"/>
<dbReference type="SMART" id="SM00028">
    <property type="entry name" value="TPR"/>
    <property type="match status" value="7"/>
</dbReference>
<dbReference type="SMART" id="SM00382">
    <property type="entry name" value="AAA"/>
    <property type="match status" value="1"/>
</dbReference>
<dbReference type="InterPro" id="IPR025662">
    <property type="entry name" value="Sigma_54_int_dom_ATP-bd_1"/>
</dbReference>
<dbReference type="Pfam" id="PF00158">
    <property type="entry name" value="Sigma54_activat"/>
    <property type="match status" value="1"/>
</dbReference>
<dbReference type="PROSITE" id="PS50045">
    <property type="entry name" value="SIGMA54_INTERACT_4"/>
    <property type="match status" value="1"/>
</dbReference>
<evidence type="ECO:0000256" key="2">
    <source>
        <dbReference type="ARBA" id="ARBA00022840"/>
    </source>
</evidence>
<dbReference type="InterPro" id="IPR025944">
    <property type="entry name" value="Sigma_54_int_dom_CS"/>
</dbReference>
<dbReference type="InterPro" id="IPR019734">
    <property type="entry name" value="TPR_rpt"/>
</dbReference>
<keyword evidence="1" id="KW-0547">Nucleotide-binding</keyword>
<dbReference type="SUPFAM" id="SSF48452">
    <property type="entry name" value="TPR-like"/>
    <property type="match status" value="3"/>
</dbReference>
<dbReference type="InterPro" id="IPR011990">
    <property type="entry name" value="TPR-like_helical_dom_sf"/>
</dbReference>
<evidence type="ECO:0000259" key="6">
    <source>
        <dbReference type="PROSITE" id="PS50045"/>
    </source>
</evidence>
<dbReference type="GO" id="GO:0043565">
    <property type="term" value="F:sequence-specific DNA binding"/>
    <property type="evidence" value="ECO:0007669"/>
    <property type="project" value="InterPro"/>
</dbReference>
<dbReference type="SUPFAM" id="SSF46689">
    <property type="entry name" value="Homeodomain-like"/>
    <property type="match status" value="1"/>
</dbReference>
<dbReference type="InterPro" id="IPR002197">
    <property type="entry name" value="HTH_Fis"/>
</dbReference>
<dbReference type="InterPro" id="IPR002078">
    <property type="entry name" value="Sigma_54_int"/>
</dbReference>